<evidence type="ECO:0000313" key="2">
    <source>
        <dbReference type="EMBL" id="JAH47819.1"/>
    </source>
</evidence>
<organism evidence="2">
    <name type="scientific">Anguilla anguilla</name>
    <name type="common">European freshwater eel</name>
    <name type="synonym">Muraena anguilla</name>
    <dbReference type="NCBI Taxonomy" id="7936"/>
    <lineage>
        <taxon>Eukaryota</taxon>
        <taxon>Metazoa</taxon>
        <taxon>Chordata</taxon>
        <taxon>Craniata</taxon>
        <taxon>Vertebrata</taxon>
        <taxon>Euteleostomi</taxon>
        <taxon>Actinopterygii</taxon>
        <taxon>Neopterygii</taxon>
        <taxon>Teleostei</taxon>
        <taxon>Anguilliformes</taxon>
        <taxon>Anguillidae</taxon>
        <taxon>Anguilla</taxon>
    </lineage>
</organism>
<proteinExistence type="predicted"/>
<protein>
    <submittedName>
        <fullName evidence="2">Uncharacterized protein</fullName>
    </submittedName>
</protein>
<keyword evidence="1" id="KW-1133">Transmembrane helix</keyword>
<reference evidence="2" key="2">
    <citation type="journal article" date="2015" name="Fish Shellfish Immunol.">
        <title>Early steps in the European eel (Anguilla anguilla)-Vibrio vulnificus interaction in the gills: Role of the RtxA13 toxin.</title>
        <authorList>
            <person name="Callol A."/>
            <person name="Pajuelo D."/>
            <person name="Ebbesson L."/>
            <person name="Teles M."/>
            <person name="MacKenzie S."/>
            <person name="Amaro C."/>
        </authorList>
    </citation>
    <scope>NUCLEOTIDE SEQUENCE</scope>
</reference>
<reference evidence="2" key="1">
    <citation type="submission" date="2014-11" db="EMBL/GenBank/DDBJ databases">
        <authorList>
            <person name="Amaro Gonzalez C."/>
        </authorList>
    </citation>
    <scope>NUCLEOTIDE SEQUENCE</scope>
</reference>
<dbReference type="EMBL" id="GBXM01060758">
    <property type="protein sequence ID" value="JAH47819.1"/>
    <property type="molecule type" value="Transcribed_RNA"/>
</dbReference>
<keyword evidence="1" id="KW-0812">Transmembrane</keyword>
<sequence length="48" mass="5334">MIIVMAGLPSAMLRFVGHAPYLYIIVTAFKKLALGGLQFHVYYFPSTS</sequence>
<accession>A0A0E9T2N1</accession>
<dbReference type="AlphaFoldDB" id="A0A0E9T2N1"/>
<name>A0A0E9T2N1_ANGAN</name>
<evidence type="ECO:0000256" key="1">
    <source>
        <dbReference type="SAM" id="Phobius"/>
    </source>
</evidence>
<feature type="transmembrane region" description="Helical" evidence="1">
    <location>
        <begin position="21"/>
        <end position="43"/>
    </location>
</feature>
<keyword evidence="1" id="KW-0472">Membrane</keyword>